<dbReference type="GO" id="GO:0005739">
    <property type="term" value="C:mitochondrion"/>
    <property type="evidence" value="ECO:0007669"/>
    <property type="project" value="TreeGrafter"/>
</dbReference>
<organism evidence="4 5">
    <name type="scientific">Calyptomena viridis</name>
    <name type="common">Lesser green broadbill</name>
    <dbReference type="NCBI Taxonomy" id="135972"/>
    <lineage>
        <taxon>Eukaryota</taxon>
        <taxon>Metazoa</taxon>
        <taxon>Chordata</taxon>
        <taxon>Craniata</taxon>
        <taxon>Vertebrata</taxon>
        <taxon>Euteleostomi</taxon>
        <taxon>Archelosauria</taxon>
        <taxon>Archosauria</taxon>
        <taxon>Dinosauria</taxon>
        <taxon>Saurischia</taxon>
        <taxon>Theropoda</taxon>
        <taxon>Coelurosauria</taxon>
        <taxon>Aves</taxon>
        <taxon>Neognathae</taxon>
        <taxon>Neoaves</taxon>
        <taxon>Telluraves</taxon>
        <taxon>Australaves</taxon>
        <taxon>Passeriformes</taxon>
        <taxon>Eurylaimidae</taxon>
        <taxon>Calyptomena</taxon>
    </lineage>
</organism>
<feature type="non-terminal residue" evidence="4">
    <location>
        <position position="1"/>
    </location>
</feature>
<gene>
    <name evidence="4" type="primary">Mtfp1_0</name>
    <name evidence="4" type="ORF">CALVIR_R14720</name>
</gene>
<evidence type="ECO:0000256" key="2">
    <source>
        <dbReference type="ARBA" id="ARBA00017835"/>
    </source>
</evidence>
<name>A0A851CA38_CALVR</name>
<evidence type="ECO:0000256" key="1">
    <source>
        <dbReference type="ARBA" id="ARBA00009224"/>
    </source>
</evidence>
<evidence type="ECO:0000256" key="3">
    <source>
        <dbReference type="ARBA" id="ARBA00029631"/>
    </source>
</evidence>
<dbReference type="PANTHER" id="PTHR11001">
    <property type="entry name" value="MITOCHONDRIAL FISSION PROCESS PROTEIN 1"/>
    <property type="match status" value="1"/>
</dbReference>
<comment type="similarity">
    <text evidence="1">Belongs to the MTFP1 family.</text>
</comment>
<proteinExistence type="inferred from homology"/>
<dbReference type="EMBL" id="WEIV01010617">
    <property type="protein sequence ID" value="NWI53049.1"/>
    <property type="molecule type" value="Genomic_DNA"/>
</dbReference>
<dbReference type="PANTHER" id="PTHR11001:SF2">
    <property type="entry name" value="MITOCHONDRIAL FISSION PROCESS PROTEIN 1"/>
    <property type="match status" value="1"/>
</dbReference>
<feature type="non-terminal residue" evidence="4">
    <location>
        <position position="133"/>
    </location>
</feature>
<evidence type="ECO:0000313" key="4">
    <source>
        <dbReference type="EMBL" id="NWI53049.1"/>
    </source>
</evidence>
<evidence type="ECO:0000313" key="5">
    <source>
        <dbReference type="Proteomes" id="UP000642973"/>
    </source>
</evidence>
<keyword evidence="5" id="KW-1185">Reference proteome</keyword>
<dbReference type="Proteomes" id="UP000642973">
    <property type="component" value="Unassembled WGS sequence"/>
</dbReference>
<dbReference type="InterPro" id="IPR019560">
    <property type="entry name" value="Mitochondrial_18_kDa_protein"/>
</dbReference>
<sequence>GYANKVGESFHSLVPVVWASYSMATAYMMSRSTNIIVMVHVQDPTWVGVDVVDTFVWQGLASVAIPGFTINWLCVASVALLGTLTCWPLCHWATTTLGLAAIPLTITPTDSSILMDSSLCKLYGTPGEPLTPH</sequence>
<protein>
    <recommendedName>
        <fullName evidence="2">Mitochondrial fission process protein 1</fullName>
    </recommendedName>
    <alternativeName>
        <fullName evidence="3">Mitochondrial 18 kDa protein</fullName>
    </alternativeName>
</protein>
<accession>A0A851CA38</accession>
<reference evidence="4" key="1">
    <citation type="submission" date="2019-10" db="EMBL/GenBank/DDBJ databases">
        <title>Bird 10,000 Genomes (B10K) Project - Family phase.</title>
        <authorList>
            <person name="Zhang G."/>
        </authorList>
    </citation>
    <scope>NUCLEOTIDE SEQUENCE</scope>
    <source>
        <strain evidence="4">B10K-DU-002-55</strain>
        <tissue evidence="4">Muscle</tissue>
    </source>
</reference>
<dbReference type="AlphaFoldDB" id="A0A851CA38"/>
<comment type="caution">
    <text evidence="4">The sequence shown here is derived from an EMBL/GenBank/DDBJ whole genome shotgun (WGS) entry which is preliminary data.</text>
</comment>
<dbReference type="Pfam" id="PF10558">
    <property type="entry name" value="MTP18"/>
    <property type="match status" value="1"/>
</dbReference>
<dbReference type="GO" id="GO:0000266">
    <property type="term" value="P:mitochondrial fission"/>
    <property type="evidence" value="ECO:0007669"/>
    <property type="project" value="TreeGrafter"/>
</dbReference>